<feature type="domain" description="Xylanolytic transcriptional activator regulatory" evidence="7">
    <location>
        <begin position="200"/>
        <end position="277"/>
    </location>
</feature>
<organism evidence="8 9">
    <name type="scientific">Cudoniella acicularis</name>
    <dbReference type="NCBI Taxonomy" id="354080"/>
    <lineage>
        <taxon>Eukaryota</taxon>
        <taxon>Fungi</taxon>
        <taxon>Dikarya</taxon>
        <taxon>Ascomycota</taxon>
        <taxon>Pezizomycotina</taxon>
        <taxon>Leotiomycetes</taxon>
        <taxon>Helotiales</taxon>
        <taxon>Tricladiaceae</taxon>
        <taxon>Cudoniella</taxon>
    </lineage>
</organism>
<dbReference type="PANTHER" id="PTHR47338">
    <property type="entry name" value="ZN(II)2CYS6 TRANSCRIPTION FACTOR (EUROFUNG)-RELATED"/>
    <property type="match status" value="1"/>
</dbReference>
<evidence type="ECO:0000256" key="6">
    <source>
        <dbReference type="SAM" id="MobiDB-lite"/>
    </source>
</evidence>
<dbReference type="GO" id="GO:0000981">
    <property type="term" value="F:DNA-binding transcription factor activity, RNA polymerase II-specific"/>
    <property type="evidence" value="ECO:0007669"/>
    <property type="project" value="InterPro"/>
</dbReference>
<dbReference type="Proteomes" id="UP000566819">
    <property type="component" value="Unassembled WGS sequence"/>
</dbReference>
<evidence type="ECO:0000256" key="4">
    <source>
        <dbReference type="ARBA" id="ARBA00023163"/>
    </source>
</evidence>
<dbReference type="GO" id="GO:0005634">
    <property type="term" value="C:nucleus"/>
    <property type="evidence" value="ECO:0007669"/>
    <property type="project" value="UniProtKB-SubCell"/>
</dbReference>
<gene>
    <name evidence="8" type="ORF">G7Y89_g6270</name>
</gene>
<accession>A0A8H4W5P2</accession>
<sequence>MSVVEKEADTEISLPSTTDAVQPLAKRSLTNPQISSILHPSHGLIGANGSENEGQNGENVSRPNNPLVFSKACHCLGVSADEADYLIDLYMSNITAFSLFHKPSFQEKINNISSHVQLAALLSAMFTFSAKFAMDFHTNTAPPSLRAKPHITSGHFEKIAIEMQKNALEEYGDSEPSLSLLQACILTAFQYLIRGVRGTAWRYLGTCIRIAYELDLHRVDSVGPAEGAKFNDLEKEEKRRAWWALWEMDTFASTIRRSPTAIDWSENETLLPIKDDFWYYGTPQASCFLATKPMSRWKDLQKSGNEACKAWFIVVNSLMRDAQALSDPRGQAGVVPSRNNDRQDETVSEKLTIISNSLRCFALALPKWLQYHGQNMSFTLDDGAKVETRNENAAKHGMYLMVQLTHLMVDHYQEFRLNSERAAHRPPAQPPETDTHQLSETQGQALSRFVLAADNIFKMVSRCSDDHVPHVNPFFASTIWIAAAVHLVQKHFGGTGTNVDLADSKFEFFRMNYQQYVKFWNTPSVLEERLEALERQLERMRRNGGHSREGVGLGAEAPREENPNQTGPIAPSNSQQSAGRQPLQSLHYFGSSNQFNEMSPESITTTPLLTPHPLLLSSIYPLSSIQPEYSFAEDISYDPVTPARWNVRGRTTFKTNLIVSDYPRTNSIRSISSNGQIVTSAHPRQDIPSSTPIKTVQSFEVLLHKLALPLTLVSLTKTKMAFTVTRQHLASIFELTSKGEWGPFLAALDPEVRWWIGADEHDPASKTGIYNVASWQEKVGTPLRHRLKDGYLPMKADHVDIVSPLKAIVEASGSAVQNNGKPYHNRFAWFLIFSEETGKIVEIREYMNTELVKEVHTTN</sequence>
<comment type="caution">
    <text evidence="8">The sequence shown here is derived from an EMBL/GenBank/DDBJ whole genome shotgun (WGS) entry which is preliminary data.</text>
</comment>
<protein>
    <recommendedName>
        <fullName evidence="7">Xylanolytic transcriptional activator regulatory domain-containing protein</fullName>
    </recommendedName>
</protein>
<keyword evidence="3" id="KW-0805">Transcription regulation</keyword>
<dbReference type="Gene3D" id="3.10.450.50">
    <property type="match status" value="1"/>
</dbReference>
<dbReference type="OrthoDB" id="10264449at2759"/>
<keyword evidence="4" id="KW-0804">Transcription</keyword>
<dbReference type="CDD" id="cd12148">
    <property type="entry name" value="fungal_TF_MHR"/>
    <property type="match status" value="1"/>
</dbReference>
<dbReference type="InterPro" id="IPR050815">
    <property type="entry name" value="TF_fung"/>
</dbReference>
<name>A0A8H4W5P2_9HELO</name>
<dbReference type="GO" id="GO:0008270">
    <property type="term" value="F:zinc ion binding"/>
    <property type="evidence" value="ECO:0007669"/>
    <property type="project" value="InterPro"/>
</dbReference>
<dbReference type="AlphaFoldDB" id="A0A8H4W5P2"/>
<evidence type="ECO:0000256" key="1">
    <source>
        <dbReference type="ARBA" id="ARBA00004123"/>
    </source>
</evidence>
<evidence type="ECO:0000259" key="7">
    <source>
        <dbReference type="SMART" id="SM00906"/>
    </source>
</evidence>
<keyword evidence="2" id="KW-0479">Metal-binding</keyword>
<dbReference type="EMBL" id="JAAMPI010000403">
    <property type="protein sequence ID" value="KAF4631859.1"/>
    <property type="molecule type" value="Genomic_DNA"/>
</dbReference>
<feature type="compositionally biased region" description="Polar residues" evidence="6">
    <location>
        <begin position="563"/>
        <end position="580"/>
    </location>
</feature>
<dbReference type="SMART" id="SM00906">
    <property type="entry name" value="Fungal_trans"/>
    <property type="match status" value="1"/>
</dbReference>
<evidence type="ECO:0000313" key="9">
    <source>
        <dbReference type="Proteomes" id="UP000566819"/>
    </source>
</evidence>
<dbReference type="Pfam" id="PF04082">
    <property type="entry name" value="Fungal_trans"/>
    <property type="match status" value="1"/>
</dbReference>
<proteinExistence type="predicted"/>
<evidence type="ECO:0000256" key="5">
    <source>
        <dbReference type="ARBA" id="ARBA00023242"/>
    </source>
</evidence>
<feature type="region of interest" description="Disordered" evidence="6">
    <location>
        <begin position="541"/>
        <end position="580"/>
    </location>
</feature>
<evidence type="ECO:0000313" key="8">
    <source>
        <dbReference type="EMBL" id="KAF4631859.1"/>
    </source>
</evidence>
<evidence type="ECO:0000256" key="3">
    <source>
        <dbReference type="ARBA" id="ARBA00023015"/>
    </source>
</evidence>
<dbReference type="InterPro" id="IPR007219">
    <property type="entry name" value="XnlR_reg_dom"/>
</dbReference>
<comment type="subcellular location">
    <subcellularLocation>
        <location evidence="1">Nucleus</location>
    </subcellularLocation>
</comment>
<dbReference type="InterPro" id="IPR032710">
    <property type="entry name" value="NTF2-like_dom_sf"/>
</dbReference>
<keyword evidence="9" id="KW-1185">Reference proteome</keyword>
<reference evidence="8 9" key="1">
    <citation type="submission" date="2020-03" db="EMBL/GenBank/DDBJ databases">
        <title>Draft Genome Sequence of Cudoniella acicularis.</title>
        <authorList>
            <person name="Buettner E."/>
            <person name="Kellner H."/>
        </authorList>
    </citation>
    <scope>NUCLEOTIDE SEQUENCE [LARGE SCALE GENOMIC DNA]</scope>
    <source>
        <strain evidence="8 9">DSM 108380</strain>
    </source>
</reference>
<evidence type="ECO:0000256" key="2">
    <source>
        <dbReference type="ARBA" id="ARBA00022723"/>
    </source>
</evidence>
<keyword evidence="5" id="KW-0539">Nucleus</keyword>
<dbReference type="GO" id="GO:0006351">
    <property type="term" value="P:DNA-templated transcription"/>
    <property type="evidence" value="ECO:0007669"/>
    <property type="project" value="InterPro"/>
</dbReference>
<dbReference type="PANTHER" id="PTHR47338:SF10">
    <property type="entry name" value="TRANSCRIPTION FACTOR DOMAIN-CONTAINING PROTEIN-RELATED"/>
    <property type="match status" value="1"/>
</dbReference>
<dbReference type="GO" id="GO:0003677">
    <property type="term" value="F:DNA binding"/>
    <property type="evidence" value="ECO:0007669"/>
    <property type="project" value="InterPro"/>
</dbReference>
<dbReference type="SUPFAM" id="SSF54427">
    <property type="entry name" value="NTF2-like"/>
    <property type="match status" value="1"/>
</dbReference>